<protein>
    <submittedName>
        <fullName evidence="1">Uncharacterized protein</fullName>
    </submittedName>
</protein>
<keyword evidence="2" id="KW-1185">Reference proteome</keyword>
<sequence>MIPDFAPGQRWQYRTRSGEEASRLLILKLEEVEGAQVAHLWIEGLAMKTPQAVYPVLGHAPISIKSLAESVTSLEAEHLPLPSDESSLEEWRTAYKRGEAGMFTWGVAGLARQMERAISAEEIRQMPFQKSILERFRAFFRALKR</sequence>
<evidence type="ECO:0000313" key="2">
    <source>
        <dbReference type="Proteomes" id="UP001060261"/>
    </source>
</evidence>
<dbReference type="RefSeq" id="WP_260559775.1">
    <property type="nucleotide sequence ID" value="NZ_BAABEC010000180.1"/>
</dbReference>
<organism evidence="1 2">
    <name type="scientific">Deinococcus rubellus</name>
    <dbReference type="NCBI Taxonomy" id="1889240"/>
    <lineage>
        <taxon>Bacteria</taxon>
        <taxon>Thermotogati</taxon>
        <taxon>Deinococcota</taxon>
        <taxon>Deinococci</taxon>
        <taxon>Deinococcales</taxon>
        <taxon>Deinococcaceae</taxon>
        <taxon>Deinococcus</taxon>
    </lineage>
</organism>
<gene>
    <name evidence="1" type="ORF">N0D28_12155</name>
</gene>
<proteinExistence type="predicted"/>
<dbReference type="EMBL" id="CP104213">
    <property type="protein sequence ID" value="UWX63489.1"/>
    <property type="molecule type" value="Genomic_DNA"/>
</dbReference>
<accession>A0ABY5YGS8</accession>
<name>A0ABY5YGS8_9DEIO</name>
<dbReference type="Proteomes" id="UP001060261">
    <property type="component" value="Chromosome"/>
</dbReference>
<reference evidence="1" key="1">
    <citation type="submission" date="2022-09" db="EMBL/GenBank/DDBJ databases">
        <title>genome sequence of Deinococcus rubellus.</title>
        <authorList>
            <person name="Srinivasan S."/>
        </authorList>
    </citation>
    <scope>NUCLEOTIDE SEQUENCE</scope>
    <source>
        <strain evidence="1">Ant6</strain>
    </source>
</reference>
<evidence type="ECO:0000313" key="1">
    <source>
        <dbReference type="EMBL" id="UWX63489.1"/>
    </source>
</evidence>